<dbReference type="Proteomes" id="UP000036176">
    <property type="component" value="Unassembled WGS sequence"/>
</dbReference>
<dbReference type="OrthoDB" id="9799840at2"/>
<dbReference type="Gene3D" id="3.30.1330.40">
    <property type="entry name" value="RutC-like"/>
    <property type="match status" value="1"/>
</dbReference>
<reference evidence="1 2" key="1">
    <citation type="journal article" date="2015" name="Genome Biol. Evol.">
        <title>Characterization of Three Mycobacterium spp. with Potential Use in Bioremediation by Genome Sequencing and Comparative Genomics.</title>
        <authorList>
            <person name="Das S."/>
            <person name="Pettersson B.M."/>
            <person name="Behra P.R."/>
            <person name="Ramesh M."/>
            <person name="Dasgupta S."/>
            <person name="Bhattacharya A."/>
            <person name="Kirsebom L.A."/>
        </authorList>
    </citation>
    <scope>NUCLEOTIDE SEQUENCE [LARGE SCALE GENOMIC DNA]</scope>
    <source>
        <strain evidence="1 2">DSM 44219</strain>
    </source>
</reference>
<dbReference type="EC" id="1.-.-.-" evidence="1"/>
<dbReference type="PANTHER" id="PTHR43857:SF1">
    <property type="entry name" value="YJGH FAMILY PROTEIN"/>
    <property type="match status" value="1"/>
</dbReference>
<sequence length="138" mass="14618">MEPRPRADVSGVRLVLVARRVNVSSGSAFESEVGYSRAVRTGAHIAVAGTTAPGDSPAAQTREALRRIEVALGEVGASLSDVVRTRIFVTDISCWREVGAVHAEVFSDIRPAATMVEVSALIAPDLVVEIEVDAYVES</sequence>
<dbReference type="InterPro" id="IPR035959">
    <property type="entry name" value="RutC-like_sf"/>
</dbReference>
<evidence type="ECO:0000313" key="2">
    <source>
        <dbReference type="Proteomes" id="UP000036176"/>
    </source>
</evidence>
<name>A0A0J6ZDU9_MYCCU</name>
<dbReference type="RefSeq" id="WP_048417539.1">
    <property type="nucleotide sequence ID" value="NZ_JYNX01000026.1"/>
</dbReference>
<proteinExistence type="predicted"/>
<dbReference type="PATRIC" id="fig|1800.3.peg.1470"/>
<dbReference type="EMBL" id="JYNX01000026">
    <property type="protein sequence ID" value="KMO82936.1"/>
    <property type="molecule type" value="Genomic_DNA"/>
</dbReference>
<dbReference type="Pfam" id="PF01042">
    <property type="entry name" value="Ribonuc_L-PSP"/>
    <property type="match status" value="1"/>
</dbReference>
<keyword evidence="1" id="KW-0560">Oxidoreductase</keyword>
<dbReference type="AlphaFoldDB" id="A0A0J6ZDU9"/>
<dbReference type="GO" id="GO:0016491">
    <property type="term" value="F:oxidoreductase activity"/>
    <property type="evidence" value="ECO:0007669"/>
    <property type="project" value="UniProtKB-KW"/>
</dbReference>
<gene>
    <name evidence="1" type="primary">rutC</name>
    <name evidence="1" type="ORF">MCHUDSM44219_01461</name>
</gene>
<dbReference type="CDD" id="cd06154">
    <property type="entry name" value="YjgF_YER057c_UK114_like_6"/>
    <property type="match status" value="1"/>
</dbReference>
<dbReference type="InterPro" id="IPR006175">
    <property type="entry name" value="YjgF/YER057c/UK114"/>
</dbReference>
<comment type="caution">
    <text evidence="1">The sequence shown here is derived from an EMBL/GenBank/DDBJ whole genome shotgun (WGS) entry which is preliminary data.</text>
</comment>
<organism evidence="1 2">
    <name type="scientific">Mycolicibacterium chubuense</name>
    <name type="common">Mycobacterium chubuense</name>
    <dbReference type="NCBI Taxonomy" id="1800"/>
    <lineage>
        <taxon>Bacteria</taxon>
        <taxon>Bacillati</taxon>
        <taxon>Actinomycetota</taxon>
        <taxon>Actinomycetes</taxon>
        <taxon>Mycobacteriales</taxon>
        <taxon>Mycobacteriaceae</taxon>
        <taxon>Mycolicibacterium</taxon>
    </lineage>
</organism>
<dbReference type="SUPFAM" id="SSF55298">
    <property type="entry name" value="YjgF-like"/>
    <property type="match status" value="1"/>
</dbReference>
<evidence type="ECO:0000313" key="1">
    <source>
        <dbReference type="EMBL" id="KMO82936.1"/>
    </source>
</evidence>
<keyword evidence="2" id="KW-1185">Reference proteome</keyword>
<accession>A0A0J6ZDU9</accession>
<protein>
    <submittedName>
        <fullName evidence="1">Putative aminoacrylate peracid reductase RutC</fullName>
        <ecNumber evidence="1">1.-.-.-</ecNumber>
    </submittedName>
</protein>
<dbReference type="PANTHER" id="PTHR43857">
    <property type="entry name" value="BLR7761 PROTEIN"/>
    <property type="match status" value="1"/>
</dbReference>